<feature type="compositionally biased region" description="Basic and acidic residues" evidence="1">
    <location>
        <begin position="751"/>
        <end position="760"/>
    </location>
</feature>
<feature type="region of interest" description="Disordered" evidence="1">
    <location>
        <begin position="739"/>
        <end position="795"/>
    </location>
</feature>
<feature type="region of interest" description="Disordered" evidence="1">
    <location>
        <begin position="463"/>
        <end position="507"/>
    </location>
</feature>
<dbReference type="Proteomes" id="UP000187209">
    <property type="component" value="Unassembled WGS sequence"/>
</dbReference>
<dbReference type="SUPFAM" id="SSF117281">
    <property type="entry name" value="Kelch motif"/>
    <property type="match status" value="1"/>
</dbReference>
<reference evidence="2 3" key="1">
    <citation type="submission" date="2016-11" db="EMBL/GenBank/DDBJ databases">
        <title>The macronuclear genome of Stentor coeruleus: a giant cell with tiny introns.</title>
        <authorList>
            <person name="Slabodnick M."/>
            <person name="Ruby J.G."/>
            <person name="Reiff S.B."/>
            <person name="Swart E.C."/>
            <person name="Gosai S."/>
            <person name="Prabakaran S."/>
            <person name="Witkowska E."/>
            <person name="Larue G.E."/>
            <person name="Fisher S."/>
            <person name="Freeman R.M."/>
            <person name="Gunawardena J."/>
            <person name="Chu W."/>
            <person name="Stover N.A."/>
            <person name="Gregory B.D."/>
            <person name="Nowacki M."/>
            <person name="Derisi J."/>
            <person name="Roy S.W."/>
            <person name="Marshall W.F."/>
            <person name="Sood P."/>
        </authorList>
    </citation>
    <scope>NUCLEOTIDE SEQUENCE [LARGE SCALE GENOMIC DNA]</scope>
    <source>
        <strain evidence="2">WM001</strain>
    </source>
</reference>
<comment type="caution">
    <text evidence="2">The sequence shown here is derived from an EMBL/GenBank/DDBJ whole genome shotgun (WGS) entry which is preliminary data.</text>
</comment>
<evidence type="ECO:0000313" key="2">
    <source>
        <dbReference type="EMBL" id="OMJ92577.1"/>
    </source>
</evidence>
<evidence type="ECO:0000256" key="1">
    <source>
        <dbReference type="SAM" id="MobiDB-lite"/>
    </source>
</evidence>
<accession>A0A1R2CU88</accession>
<feature type="compositionally biased region" description="Basic and acidic residues" evidence="1">
    <location>
        <begin position="776"/>
        <end position="787"/>
    </location>
</feature>
<organism evidence="2 3">
    <name type="scientific">Stentor coeruleus</name>
    <dbReference type="NCBI Taxonomy" id="5963"/>
    <lineage>
        <taxon>Eukaryota</taxon>
        <taxon>Sar</taxon>
        <taxon>Alveolata</taxon>
        <taxon>Ciliophora</taxon>
        <taxon>Postciliodesmatophora</taxon>
        <taxon>Heterotrichea</taxon>
        <taxon>Heterotrichida</taxon>
        <taxon>Stentoridae</taxon>
        <taxon>Stentor</taxon>
    </lineage>
</organism>
<dbReference type="EMBL" id="MPUH01000058">
    <property type="protein sequence ID" value="OMJ92577.1"/>
    <property type="molecule type" value="Genomic_DNA"/>
</dbReference>
<dbReference type="Gene3D" id="2.120.10.80">
    <property type="entry name" value="Kelch-type beta propeller"/>
    <property type="match status" value="1"/>
</dbReference>
<dbReference type="InterPro" id="IPR015915">
    <property type="entry name" value="Kelch-typ_b-propeller"/>
</dbReference>
<sequence length="795" mass="90462">MRFVPELIYFNRTKGKVLTVANKKIEKVAFEGQFFYSPESAVATLTGKRIMVVGGVLGDNFSSAASMIWLRNKEVEVLSELPIPCKEGQLHEIGEWIYYIGALQNGPNKILPAPILRYSHSQGLWQEIKQSESENDLFQFSSLMQYGSCVVNKRILIFGGMRVFGIGMVKYSKKILSIKFNDGVCIREEGKLPIKIVNPLVAAGEKHGILIGGANGETGEPNKSCFYFIFKGEALEVHSIDSLSIPISEKYPPVYTKNYAMFILYPNVAIRFREMPKWFVCQIKNKIKKSKSGNSYHKKISLASETVARKPHLKQKIQKSEVKNKQSSKEYIKIISKTEDKKEEEYIDICIEDDDIRKKDLCKNETWKFDREKKIEIGYEQCGLNLNFGKKSDCDEKFEISDSSIKIHNNFEKTVEEKPKIGYLDKRQEFNYKKSCNSSSSSDRENEINRKIIDVKYDKNKEDVNENDTKDKIKHIKSNSNSSNSKEDDKPKSTAPIYFLSNTSKEKPESQKTIEKIIITTDESLKMPKMPPINIKLLHVKPEKTKVDFDSSPEIKSNSQLKFHKKSASSRLNIFSSEYTPLTENSLLEAEAQYSVCSKKIQRKSIPLHIKSSSSDFPKDNSLIVPAPRKEAIVKFIEGNIHIDRGRLISSSSNSSSSELCPVINQDEYSEDSSINYDNVYNESYIKKDLLNKPEKTNSIENFLQLSDRSSYSSRKSSKVNIFESSETPIEVNMKKTKEKKFPLCKSGDSMGEKEREIKGKCQKARGNSKSSSGSEKSDKKIRDDGLKIICSTSE</sequence>
<name>A0A1R2CU88_9CILI</name>
<gene>
    <name evidence="2" type="ORF">SteCoe_4586</name>
</gene>
<keyword evidence="3" id="KW-1185">Reference proteome</keyword>
<proteinExistence type="predicted"/>
<evidence type="ECO:0000313" key="3">
    <source>
        <dbReference type="Proteomes" id="UP000187209"/>
    </source>
</evidence>
<protein>
    <submittedName>
        <fullName evidence="2">Uncharacterized protein</fullName>
    </submittedName>
</protein>
<dbReference type="AlphaFoldDB" id="A0A1R2CU88"/>